<comment type="caution">
    <text evidence="1">The sequence shown here is derived from an EMBL/GenBank/DDBJ whole genome shotgun (WGS) entry which is preliminary data.</text>
</comment>
<dbReference type="AlphaFoldDB" id="A0A8T3CN03"/>
<accession>A0A8T3CN03</accession>
<evidence type="ECO:0000313" key="2">
    <source>
        <dbReference type="Proteomes" id="UP000829720"/>
    </source>
</evidence>
<organism evidence="1 2">
    <name type="scientific">Albula goreensis</name>
    <dbReference type="NCBI Taxonomy" id="1534307"/>
    <lineage>
        <taxon>Eukaryota</taxon>
        <taxon>Metazoa</taxon>
        <taxon>Chordata</taxon>
        <taxon>Craniata</taxon>
        <taxon>Vertebrata</taxon>
        <taxon>Euteleostomi</taxon>
        <taxon>Actinopterygii</taxon>
        <taxon>Neopterygii</taxon>
        <taxon>Teleostei</taxon>
        <taxon>Albuliformes</taxon>
        <taxon>Albulidae</taxon>
        <taxon>Albula</taxon>
    </lineage>
</organism>
<keyword evidence="2" id="KW-1185">Reference proteome</keyword>
<protein>
    <submittedName>
        <fullName evidence="1">Uncharacterized protein</fullName>
    </submittedName>
</protein>
<dbReference type="EMBL" id="JAERUA010000022">
    <property type="protein sequence ID" value="KAI1884135.1"/>
    <property type="molecule type" value="Genomic_DNA"/>
</dbReference>
<sequence>MKRAQFNDKEETSNLQLHLFTASEKQSDRQRILCRRGALHQVRISNELHCSIGSSVSECSWRDNNTVCHSV</sequence>
<proteinExistence type="predicted"/>
<reference evidence="1" key="1">
    <citation type="submission" date="2021-01" db="EMBL/GenBank/DDBJ databases">
        <authorList>
            <person name="Zahm M."/>
            <person name="Roques C."/>
            <person name="Cabau C."/>
            <person name="Klopp C."/>
            <person name="Donnadieu C."/>
            <person name="Jouanno E."/>
            <person name="Lampietro C."/>
            <person name="Louis A."/>
            <person name="Herpin A."/>
            <person name="Echchiki A."/>
            <person name="Berthelot C."/>
            <person name="Parey E."/>
            <person name="Roest-Crollius H."/>
            <person name="Braasch I."/>
            <person name="Postlethwait J."/>
            <person name="Bobe J."/>
            <person name="Montfort J."/>
            <person name="Bouchez O."/>
            <person name="Begum T."/>
            <person name="Mejri S."/>
            <person name="Adams A."/>
            <person name="Chen W.-J."/>
            <person name="Guiguen Y."/>
        </authorList>
    </citation>
    <scope>NUCLEOTIDE SEQUENCE</scope>
    <source>
        <tissue evidence="1">Blood</tissue>
    </source>
</reference>
<evidence type="ECO:0000313" key="1">
    <source>
        <dbReference type="EMBL" id="KAI1884135.1"/>
    </source>
</evidence>
<name>A0A8T3CN03_9TELE</name>
<dbReference type="Proteomes" id="UP000829720">
    <property type="component" value="Unassembled WGS sequence"/>
</dbReference>
<gene>
    <name evidence="1" type="ORF">AGOR_G00223330</name>
</gene>